<dbReference type="EMBL" id="GDJX01022362">
    <property type="protein sequence ID" value="JAT45574.1"/>
    <property type="molecule type" value="Transcribed_RNA"/>
</dbReference>
<dbReference type="AlphaFoldDB" id="A0A1D1Z253"/>
<organism evidence="3">
    <name type="scientific">Anthurium amnicola</name>
    <dbReference type="NCBI Taxonomy" id="1678845"/>
    <lineage>
        <taxon>Eukaryota</taxon>
        <taxon>Viridiplantae</taxon>
        <taxon>Streptophyta</taxon>
        <taxon>Embryophyta</taxon>
        <taxon>Tracheophyta</taxon>
        <taxon>Spermatophyta</taxon>
        <taxon>Magnoliopsida</taxon>
        <taxon>Liliopsida</taxon>
        <taxon>Araceae</taxon>
        <taxon>Pothoideae</taxon>
        <taxon>Potheae</taxon>
        <taxon>Anthurium</taxon>
    </lineage>
</organism>
<evidence type="ECO:0000313" key="2">
    <source>
        <dbReference type="EMBL" id="JAT57229.1"/>
    </source>
</evidence>
<sequence>MFKGGFSKSTTRPQLIMGSMQESNTLTYLHCIGAHLLQDCRITFERCFECNERVYLARDCPNKVASFDKAPIKDSSKKQKIIEAKVFALTQAEVEENNDVVKG</sequence>
<name>A0A1D1Z253_9ARAE</name>
<accession>A0A1D1Z253</accession>
<evidence type="ECO:0000313" key="1">
    <source>
        <dbReference type="EMBL" id="JAT45574.1"/>
    </source>
</evidence>
<protein>
    <submittedName>
        <fullName evidence="3">Zinc finger protein GIS2</fullName>
    </submittedName>
</protein>
<reference evidence="3" key="1">
    <citation type="submission" date="2015-07" db="EMBL/GenBank/DDBJ databases">
        <title>Transcriptome Assembly of Anthurium amnicola.</title>
        <authorList>
            <person name="Suzuki J."/>
        </authorList>
    </citation>
    <scope>NUCLEOTIDE SEQUENCE</scope>
</reference>
<gene>
    <name evidence="3" type="primary">GIS2_15</name>
    <name evidence="2" type="synonym">GIS2_14</name>
    <name evidence="1" type="synonym">GIS2_3</name>
    <name evidence="2" type="ORF">g.66688</name>
    <name evidence="3" type="ORF">g.66689</name>
    <name evidence="1" type="ORF">g.66699</name>
</gene>
<dbReference type="EMBL" id="GDJX01010707">
    <property type="protein sequence ID" value="JAT57229.1"/>
    <property type="molecule type" value="Transcribed_RNA"/>
</dbReference>
<dbReference type="EMBL" id="GDJX01007007">
    <property type="protein sequence ID" value="JAT60929.1"/>
    <property type="molecule type" value="Transcribed_RNA"/>
</dbReference>
<proteinExistence type="predicted"/>
<evidence type="ECO:0000313" key="3">
    <source>
        <dbReference type="EMBL" id="JAT60929.1"/>
    </source>
</evidence>